<dbReference type="EMBL" id="CM003529">
    <property type="protein sequence ID" value="RCV10593.1"/>
    <property type="molecule type" value="Genomic_DNA"/>
</dbReference>
<sequence>MLLLRAPTRTAYAKVDAEEARQLRAQYLIQKVLEEKSPAARSRPPALVRVKARIGVRLKKLRLAIRSVRVRACRTLQRHLRNLRKLIALGVNSAVWFAIHADLEQD</sequence>
<gene>
    <name evidence="1" type="ORF">SETIT_2G122500v2</name>
</gene>
<evidence type="ECO:0000313" key="1">
    <source>
        <dbReference type="EMBL" id="RCV10593.1"/>
    </source>
</evidence>
<reference evidence="1" key="1">
    <citation type="journal article" date="2012" name="Nat. Biotechnol.">
        <title>Reference genome sequence of the model plant Setaria.</title>
        <authorList>
            <person name="Bennetzen J.L."/>
            <person name="Schmutz J."/>
            <person name="Wang H."/>
            <person name="Percifield R."/>
            <person name="Hawkins J."/>
            <person name="Pontaroli A.C."/>
            <person name="Estep M."/>
            <person name="Feng L."/>
            <person name="Vaughn J.N."/>
            <person name="Grimwood J."/>
            <person name="Jenkins J."/>
            <person name="Barry K."/>
            <person name="Lindquist E."/>
            <person name="Hellsten U."/>
            <person name="Deshpande S."/>
            <person name="Wang X."/>
            <person name="Wu X."/>
            <person name="Mitros T."/>
            <person name="Triplett J."/>
            <person name="Yang X."/>
            <person name="Ye C.Y."/>
            <person name="Mauro-Herrera M."/>
            <person name="Wang L."/>
            <person name="Li P."/>
            <person name="Sharma M."/>
            <person name="Sharma R."/>
            <person name="Ronald P.C."/>
            <person name="Panaud O."/>
            <person name="Kellogg E.A."/>
            <person name="Brutnell T.P."/>
            <person name="Doust A.N."/>
            <person name="Tuskan G.A."/>
            <person name="Rokhsar D."/>
            <person name="Devos K.M."/>
        </authorList>
    </citation>
    <scope>NUCLEOTIDE SEQUENCE [LARGE SCALE GENOMIC DNA]</scope>
    <source>
        <strain evidence="1">Yugu1</strain>
    </source>
</reference>
<proteinExistence type="predicted"/>
<reference evidence="1" key="2">
    <citation type="submission" date="2015-07" db="EMBL/GenBank/DDBJ databases">
        <authorList>
            <person name="Noorani M."/>
        </authorList>
    </citation>
    <scope>NUCLEOTIDE SEQUENCE</scope>
    <source>
        <strain evidence="1">Yugu1</strain>
    </source>
</reference>
<protein>
    <submittedName>
        <fullName evidence="1">Uncharacterized protein</fullName>
    </submittedName>
</protein>
<dbReference type="OrthoDB" id="1909082at2759"/>
<organism evidence="1">
    <name type="scientific">Setaria italica</name>
    <name type="common">Foxtail millet</name>
    <name type="synonym">Panicum italicum</name>
    <dbReference type="NCBI Taxonomy" id="4555"/>
    <lineage>
        <taxon>Eukaryota</taxon>
        <taxon>Viridiplantae</taxon>
        <taxon>Streptophyta</taxon>
        <taxon>Embryophyta</taxon>
        <taxon>Tracheophyta</taxon>
        <taxon>Spermatophyta</taxon>
        <taxon>Magnoliopsida</taxon>
        <taxon>Liliopsida</taxon>
        <taxon>Poales</taxon>
        <taxon>Poaceae</taxon>
        <taxon>PACMAD clade</taxon>
        <taxon>Panicoideae</taxon>
        <taxon>Panicodae</taxon>
        <taxon>Paniceae</taxon>
        <taxon>Cenchrinae</taxon>
        <taxon>Setaria</taxon>
    </lineage>
</organism>
<dbReference type="PANTHER" id="PTHR35687">
    <property type="entry name" value="OS07G0516700 PROTEIN"/>
    <property type="match status" value="1"/>
</dbReference>
<dbReference type="PANTHER" id="PTHR35687:SF1">
    <property type="entry name" value="OS07G0516700 PROTEIN"/>
    <property type="match status" value="1"/>
</dbReference>
<accession>A0A368PYA7</accession>
<dbReference type="AlphaFoldDB" id="A0A368PYA7"/>
<name>A0A368PYA7_SETIT</name>